<protein>
    <recommendedName>
        <fullName evidence="2">HMA domain-containing protein</fullName>
    </recommendedName>
</protein>
<keyword evidence="4" id="KW-1185">Reference proteome</keyword>
<accession>A0A5J6ML70</accession>
<dbReference type="RefSeq" id="WP_151178146.1">
    <property type="nucleotide sequence ID" value="NZ_CP042906.1"/>
</dbReference>
<dbReference type="OrthoDB" id="9801832at2"/>
<dbReference type="PROSITE" id="PS50846">
    <property type="entry name" value="HMA_2"/>
    <property type="match status" value="1"/>
</dbReference>
<evidence type="ECO:0000256" key="1">
    <source>
        <dbReference type="ARBA" id="ARBA00022723"/>
    </source>
</evidence>
<dbReference type="PROSITE" id="PS01047">
    <property type="entry name" value="HMA_1"/>
    <property type="match status" value="1"/>
</dbReference>
<dbReference type="Pfam" id="PF00403">
    <property type="entry name" value="HMA"/>
    <property type="match status" value="1"/>
</dbReference>
<dbReference type="CDD" id="cd00371">
    <property type="entry name" value="HMA"/>
    <property type="match status" value="1"/>
</dbReference>
<dbReference type="Gene3D" id="3.30.70.100">
    <property type="match status" value="1"/>
</dbReference>
<feature type="domain" description="HMA" evidence="2">
    <location>
        <begin position="1"/>
        <end position="62"/>
    </location>
</feature>
<dbReference type="EMBL" id="CP042906">
    <property type="protein sequence ID" value="QEX17937.1"/>
    <property type="molecule type" value="Genomic_DNA"/>
</dbReference>
<keyword evidence="1" id="KW-0479">Metal-binding</keyword>
<dbReference type="InterPro" id="IPR036163">
    <property type="entry name" value="HMA_dom_sf"/>
</dbReference>
<dbReference type="KEGG" id="htq:FRZ44_32410"/>
<organism evidence="3 4">
    <name type="scientific">Hypericibacter terrae</name>
    <dbReference type="NCBI Taxonomy" id="2602015"/>
    <lineage>
        <taxon>Bacteria</taxon>
        <taxon>Pseudomonadati</taxon>
        <taxon>Pseudomonadota</taxon>
        <taxon>Alphaproteobacteria</taxon>
        <taxon>Rhodospirillales</taxon>
        <taxon>Dongiaceae</taxon>
        <taxon>Hypericibacter</taxon>
    </lineage>
</organism>
<dbReference type="SUPFAM" id="SSF55008">
    <property type="entry name" value="HMA, heavy metal-associated domain"/>
    <property type="match status" value="1"/>
</dbReference>
<dbReference type="AlphaFoldDB" id="A0A5J6ML70"/>
<reference evidence="3 4" key="1">
    <citation type="submission" date="2019-08" db="EMBL/GenBank/DDBJ databases">
        <title>Hyperibacter terrae gen. nov., sp. nov. and Hyperibacter viscosus sp. nov., two new members in the family Rhodospirillaceae isolated from the rhizosphere of Hypericum perforatum.</title>
        <authorList>
            <person name="Noviana Z."/>
        </authorList>
    </citation>
    <scope>NUCLEOTIDE SEQUENCE [LARGE SCALE GENOMIC DNA]</scope>
    <source>
        <strain evidence="3 4">R5913</strain>
    </source>
</reference>
<proteinExistence type="predicted"/>
<evidence type="ECO:0000313" key="4">
    <source>
        <dbReference type="Proteomes" id="UP000326202"/>
    </source>
</evidence>
<gene>
    <name evidence="3" type="ORF">FRZ44_32410</name>
</gene>
<dbReference type="InterPro" id="IPR017969">
    <property type="entry name" value="Heavy-metal-associated_CS"/>
</dbReference>
<dbReference type="InterPro" id="IPR006121">
    <property type="entry name" value="HMA_dom"/>
</dbReference>
<sequence length="66" mass="6872">MRFRVSGMSCEGCAQAVTRAIRKAAPDAKVDIDLASGEVTVDGRVAECAVAAAIQKAGYTNEGRLD</sequence>
<evidence type="ECO:0000259" key="2">
    <source>
        <dbReference type="PROSITE" id="PS50846"/>
    </source>
</evidence>
<name>A0A5J6ML70_9PROT</name>
<evidence type="ECO:0000313" key="3">
    <source>
        <dbReference type="EMBL" id="QEX17937.1"/>
    </source>
</evidence>
<dbReference type="GO" id="GO:0046872">
    <property type="term" value="F:metal ion binding"/>
    <property type="evidence" value="ECO:0007669"/>
    <property type="project" value="UniProtKB-KW"/>
</dbReference>
<dbReference type="Proteomes" id="UP000326202">
    <property type="component" value="Chromosome"/>
</dbReference>